<evidence type="ECO:0000313" key="1">
    <source>
        <dbReference type="EMBL" id="ALL01306.1"/>
    </source>
</evidence>
<protein>
    <submittedName>
        <fullName evidence="1">Uncharacterized protein</fullName>
    </submittedName>
</protein>
<dbReference type="AlphaFoldDB" id="A0A0P0N4D9"/>
<dbReference type="KEGG" id="pdl:Pyrde_1258"/>
<accession>A0A0P0N4D9</accession>
<reference evidence="1 2" key="1">
    <citation type="submission" date="2015-10" db="EMBL/GenBank/DDBJ databases">
        <title>Complete genome sequence of hyperthermophilic archaeon Pyrodictium delaneyi Su06.</title>
        <authorList>
            <person name="Jung J.-H."/>
            <person name="Lin J."/>
            <person name="Holden J.F."/>
            <person name="Park C.-S."/>
        </authorList>
    </citation>
    <scope>NUCLEOTIDE SEQUENCE [LARGE SCALE GENOMIC DNA]</scope>
    <source>
        <strain evidence="1 2">Su06</strain>
    </source>
</reference>
<name>A0A0P0N4D9_9CREN</name>
<dbReference type="STRING" id="1273541.Pyrde_1258"/>
<sequence>MGDLEESISLATEYRTRAYGIVGKWCLLWPVRQLKSVAHRVLPGGGGGLCYSGCLATLLQHYGISDILSRGRFDLGFITLGIVNVYVEGDCKLFRKFMKRIKERLNMLNVISLETVFEVFMSDAKRCVVRLMWNEVIIEVEEAYSSSRFQMIARGVPLDVLLVIKDECVRHLAMKAS</sequence>
<dbReference type="EMBL" id="CP013011">
    <property type="protein sequence ID" value="ALL01306.1"/>
    <property type="molecule type" value="Genomic_DNA"/>
</dbReference>
<gene>
    <name evidence="1" type="ORF">Pyrde_1258</name>
</gene>
<dbReference type="Proteomes" id="UP000058613">
    <property type="component" value="Chromosome"/>
</dbReference>
<proteinExistence type="predicted"/>
<evidence type="ECO:0000313" key="2">
    <source>
        <dbReference type="Proteomes" id="UP000058613"/>
    </source>
</evidence>
<organism evidence="1 2">
    <name type="scientific">Pyrodictium delaneyi</name>
    <dbReference type="NCBI Taxonomy" id="1273541"/>
    <lineage>
        <taxon>Archaea</taxon>
        <taxon>Thermoproteota</taxon>
        <taxon>Thermoprotei</taxon>
        <taxon>Desulfurococcales</taxon>
        <taxon>Pyrodictiaceae</taxon>
        <taxon>Pyrodictium</taxon>
    </lineage>
</organism>